<comment type="caution">
    <text evidence="5">The sequence shown here is derived from an EMBL/GenBank/DDBJ whole genome shotgun (WGS) entry which is preliminary data.</text>
</comment>
<evidence type="ECO:0000256" key="1">
    <source>
        <dbReference type="ARBA" id="ARBA00023015"/>
    </source>
</evidence>
<dbReference type="PANTHER" id="PTHR44846:SF4">
    <property type="entry name" value="HTH GNTR-TYPE DOMAIN-CONTAINING PROTEIN"/>
    <property type="match status" value="1"/>
</dbReference>
<dbReference type="PRINTS" id="PR00035">
    <property type="entry name" value="HTHGNTR"/>
</dbReference>
<dbReference type="InterPro" id="IPR000524">
    <property type="entry name" value="Tscrpt_reg_HTH_GntR"/>
</dbReference>
<dbReference type="InterPro" id="IPR011663">
    <property type="entry name" value="UTRA"/>
</dbReference>
<dbReference type="GO" id="GO:0045892">
    <property type="term" value="P:negative regulation of DNA-templated transcription"/>
    <property type="evidence" value="ECO:0007669"/>
    <property type="project" value="TreeGrafter"/>
</dbReference>
<dbReference type="InterPro" id="IPR036390">
    <property type="entry name" value="WH_DNA-bd_sf"/>
</dbReference>
<dbReference type="SUPFAM" id="SSF64288">
    <property type="entry name" value="Chorismate lyase-like"/>
    <property type="match status" value="1"/>
</dbReference>
<dbReference type="Gene3D" id="1.10.10.10">
    <property type="entry name" value="Winged helix-like DNA-binding domain superfamily/Winged helix DNA-binding domain"/>
    <property type="match status" value="1"/>
</dbReference>
<dbReference type="RefSeq" id="WP_010495780.1">
    <property type="nucleotide sequence ID" value="NZ_JQBK01000010.1"/>
</dbReference>
<keyword evidence="2" id="KW-0238">DNA-binding</keyword>
<dbReference type="SMART" id="SM00345">
    <property type="entry name" value="HTH_GNTR"/>
    <property type="match status" value="1"/>
</dbReference>
<keyword evidence="3" id="KW-0804">Transcription</keyword>
<sequence length="237" mass="26980">MVLKYKKVAFEISRQITDGKYTDKLPSEAELVEKYNTSRNTIRNAMDALFEQGLIKRVQGSGYFVNVPLHSDGYFMNIAGKNGLGSLGKRTIIKSKVNALKVISAGKEIAAHLDCDPDDQVYYVSRLRFSNKDLVSLEHAYYLKQQVPYLNKEICEDSIFSFIVENYDIEVTNADEYVSVYSLGENEAQESKQPVGTPTLKIEEINCTKNEHPFNYSNSFYFQKGMTVYMHINNSLS</sequence>
<dbReference type="PATRIC" id="fig|89059.3.peg.106"/>
<dbReference type="InterPro" id="IPR050679">
    <property type="entry name" value="Bact_HTH_transcr_reg"/>
</dbReference>
<evidence type="ECO:0000313" key="6">
    <source>
        <dbReference type="Proteomes" id="UP000051491"/>
    </source>
</evidence>
<proteinExistence type="predicted"/>
<dbReference type="Pfam" id="PF07702">
    <property type="entry name" value="UTRA"/>
    <property type="match status" value="1"/>
</dbReference>
<dbReference type="Proteomes" id="UP000051491">
    <property type="component" value="Unassembled WGS sequence"/>
</dbReference>
<evidence type="ECO:0000256" key="2">
    <source>
        <dbReference type="ARBA" id="ARBA00023125"/>
    </source>
</evidence>
<dbReference type="PANTHER" id="PTHR44846">
    <property type="entry name" value="MANNOSYL-D-GLYCERATE TRANSPORT/METABOLISM SYSTEM REPRESSOR MNGR-RELATED"/>
    <property type="match status" value="1"/>
</dbReference>
<name>A0A0R2KCA7_9LACO</name>
<dbReference type="GO" id="GO:0003677">
    <property type="term" value="F:DNA binding"/>
    <property type="evidence" value="ECO:0007669"/>
    <property type="project" value="UniProtKB-KW"/>
</dbReference>
<dbReference type="Gene3D" id="3.40.1410.10">
    <property type="entry name" value="Chorismate lyase-like"/>
    <property type="match status" value="1"/>
</dbReference>
<dbReference type="PROSITE" id="PS50949">
    <property type="entry name" value="HTH_GNTR"/>
    <property type="match status" value="1"/>
</dbReference>
<dbReference type="STRING" id="89059.LAC1533_2339"/>
<organism evidence="5 6">
    <name type="scientific">Ligilactobacillus acidipiscis</name>
    <dbReference type="NCBI Taxonomy" id="89059"/>
    <lineage>
        <taxon>Bacteria</taxon>
        <taxon>Bacillati</taxon>
        <taxon>Bacillota</taxon>
        <taxon>Bacilli</taxon>
        <taxon>Lactobacillales</taxon>
        <taxon>Lactobacillaceae</taxon>
        <taxon>Ligilactobacillus</taxon>
    </lineage>
</organism>
<keyword evidence="1" id="KW-0805">Transcription regulation</keyword>
<dbReference type="Pfam" id="PF00392">
    <property type="entry name" value="GntR"/>
    <property type="match status" value="1"/>
</dbReference>
<dbReference type="CDD" id="cd07377">
    <property type="entry name" value="WHTH_GntR"/>
    <property type="match status" value="1"/>
</dbReference>
<gene>
    <name evidence="5" type="ORF">IV43_GL000104</name>
</gene>
<protein>
    <submittedName>
        <fullName evidence="5">GntR family transcriptional regulator</fullName>
    </submittedName>
</protein>
<dbReference type="EMBL" id="JQBK01000010">
    <property type="protein sequence ID" value="KRN86987.1"/>
    <property type="molecule type" value="Genomic_DNA"/>
</dbReference>
<dbReference type="SUPFAM" id="SSF46785">
    <property type="entry name" value="Winged helix' DNA-binding domain"/>
    <property type="match status" value="1"/>
</dbReference>
<dbReference type="GO" id="GO:0003700">
    <property type="term" value="F:DNA-binding transcription factor activity"/>
    <property type="evidence" value="ECO:0007669"/>
    <property type="project" value="InterPro"/>
</dbReference>
<dbReference type="OrthoDB" id="9816541at2"/>
<evidence type="ECO:0000259" key="4">
    <source>
        <dbReference type="PROSITE" id="PS50949"/>
    </source>
</evidence>
<evidence type="ECO:0000256" key="3">
    <source>
        <dbReference type="ARBA" id="ARBA00023163"/>
    </source>
</evidence>
<feature type="domain" description="HTH gntR-type" evidence="4">
    <location>
        <begin position="2"/>
        <end position="68"/>
    </location>
</feature>
<dbReference type="AlphaFoldDB" id="A0A0R2KCA7"/>
<dbReference type="SMART" id="SM00866">
    <property type="entry name" value="UTRA"/>
    <property type="match status" value="1"/>
</dbReference>
<evidence type="ECO:0000313" key="5">
    <source>
        <dbReference type="EMBL" id="KRN86987.1"/>
    </source>
</evidence>
<accession>A0A0R2KCA7</accession>
<dbReference type="InterPro" id="IPR028978">
    <property type="entry name" value="Chorismate_lyase_/UTRA_dom_sf"/>
</dbReference>
<reference evidence="5 6" key="1">
    <citation type="journal article" date="2015" name="Genome Announc.">
        <title>Expanding the biotechnology potential of lactobacilli through comparative genomics of 213 strains and associated genera.</title>
        <authorList>
            <person name="Sun Z."/>
            <person name="Harris H.M."/>
            <person name="McCann A."/>
            <person name="Guo C."/>
            <person name="Argimon S."/>
            <person name="Zhang W."/>
            <person name="Yang X."/>
            <person name="Jeffery I.B."/>
            <person name="Cooney J.C."/>
            <person name="Kagawa T.F."/>
            <person name="Liu W."/>
            <person name="Song Y."/>
            <person name="Salvetti E."/>
            <person name="Wrobel A."/>
            <person name="Rasinkangas P."/>
            <person name="Parkhill J."/>
            <person name="Rea M.C."/>
            <person name="O'Sullivan O."/>
            <person name="Ritari J."/>
            <person name="Douillard F.P."/>
            <person name="Paul Ross R."/>
            <person name="Yang R."/>
            <person name="Briner A.E."/>
            <person name="Felis G.E."/>
            <person name="de Vos W.M."/>
            <person name="Barrangou R."/>
            <person name="Klaenhammer T.R."/>
            <person name="Caufield P.W."/>
            <person name="Cui Y."/>
            <person name="Zhang H."/>
            <person name="O'Toole P.W."/>
        </authorList>
    </citation>
    <scope>NUCLEOTIDE SEQUENCE [LARGE SCALE GENOMIC DNA]</scope>
    <source>
        <strain evidence="5 6">DSM 15353</strain>
    </source>
</reference>
<dbReference type="InterPro" id="IPR036388">
    <property type="entry name" value="WH-like_DNA-bd_sf"/>
</dbReference>